<dbReference type="PANTHER" id="PTHR24421:SF10">
    <property type="entry name" value="NITRATE_NITRITE SENSOR PROTEIN NARQ"/>
    <property type="match status" value="1"/>
</dbReference>
<feature type="coiled-coil region" evidence="10">
    <location>
        <begin position="365"/>
        <end position="392"/>
    </location>
</feature>
<dbReference type="GO" id="GO:0005524">
    <property type="term" value="F:ATP binding"/>
    <property type="evidence" value="ECO:0007669"/>
    <property type="project" value="UniProtKB-KW"/>
</dbReference>
<evidence type="ECO:0000256" key="4">
    <source>
        <dbReference type="ARBA" id="ARBA00022679"/>
    </source>
</evidence>
<keyword evidence="5" id="KW-0547">Nucleotide-binding</keyword>
<dbReference type="InterPro" id="IPR050482">
    <property type="entry name" value="Sensor_HK_TwoCompSys"/>
</dbReference>
<dbReference type="PROSITE" id="PS50005">
    <property type="entry name" value="TPR"/>
    <property type="match status" value="2"/>
</dbReference>
<dbReference type="Pfam" id="PF07730">
    <property type="entry name" value="HisKA_3"/>
    <property type="match status" value="1"/>
</dbReference>
<evidence type="ECO:0000256" key="9">
    <source>
        <dbReference type="PROSITE-ProRule" id="PRU00339"/>
    </source>
</evidence>
<dbReference type="PROSITE" id="PS50109">
    <property type="entry name" value="HIS_KIN"/>
    <property type="match status" value="1"/>
</dbReference>
<keyword evidence="8" id="KW-0902">Two-component regulatory system</keyword>
<keyword evidence="3" id="KW-0597">Phosphoprotein</keyword>
<feature type="repeat" description="TPR" evidence="9">
    <location>
        <begin position="330"/>
        <end position="363"/>
    </location>
</feature>
<evidence type="ECO:0000256" key="2">
    <source>
        <dbReference type="ARBA" id="ARBA00012438"/>
    </source>
</evidence>
<keyword evidence="11" id="KW-0472">Membrane</keyword>
<proteinExistence type="predicted"/>
<dbReference type="OrthoDB" id="9778366at2"/>
<evidence type="ECO:0000256" key="6">
    <source>
        <dbReference type="ARBA" id="ARBA00022777"/>
    </source>
</evidence>
<dbReference type="InterPro" id="IPR011712">
    <property type="entry name" value="Sig_transdc_His_kin_sub3_dim/P"/>
</dbReference>
<dbReference type="InterPro" id="IPR019734">
    <property type="entry name" value="TPR_rpt"/>
</dbReference>
<keyword evidence="10" id="KW-0175">Coiled coil</keyword>
<keyword evidence="14" id="KW-1185">Reference proteome</keyword>
<dbReference type="CDD" id="cd16917">
    <property type="entry name" value="HATPase_UhpB-NarQ-NarX-like"/>
    <property type="match status" value="1"/>
</dbReference>
<keyword evidence="4" id="KW-0808">Transferase</keyword>
<gene>
    <name evidence="13" type="ORF">FHK87_01665</name>
</gene>
<dbReference type="RefSeq" id="WP_140589008.1">
    <property type="nucleotide sequence ID" value="NZ_VFWZ01000001.1"/>
</dbReference>
<sequence length="664" mass="77735">MILKRCLVFLIYQLFAGFISLSFGQNIDQIKLQLVDAHHDTTRVKLMCELSRAYEGIDSVNAFKHSKAALKLSKNIDYQYGVALSYHTLAVEYSSYFDAERAKKNYHIANEYIEQLLKKDSSRQNLKLWAKNNFNLGVAYGYEGNNEKEISYIEKTIPIARKIRDTLFLGIAYTNLGIKHMNFGKNTRAYYYFNQSDYYYKLKDLPEDIIFDRLCFSLCLYQLDSLPAMKKALDEVKFNLDRVPESKYRHKYYSHRGLYYSGIGDYKEAIKMYDKAYDFIKKHKIHREYSPLYMIYAETYEQLKNYKMSKKYMLDFLEESLKSGNDVSRSKAYYRLGVYEAKQKNYDKAYEYAQKHIDLLDSLDYKQTAQKIDQLEIQYQSEKKEKEILKLTNERNEVALVLEKKRSQGYLMAILIITLCSALIIIFFIYRNQIKSNHIKERKHQEEIGTLKHQQQTKVFSAMIEGQEKERKRLAIDLHDGLGGRLSAISLKLSKLDNNRYTEYPKQELNIIQNDITNSLIELRGVARNLMPETLLKYGLQSALKDYCSNMNNEDNQITLQFYGSYKNVSTSDQVTLYRIIQELINNAIKHAKASEILVQYIQEDNKIDITVEDNGIGFDMTSLDQTKGMGLNNLKTRVEYLDGYFDIQSKQDEGTTVTIQINI</sequence>
<feature type="domain" description="Histidine kinase" evidence="12">
    <location>
        <begin position="477"/>
        <end position="664"/>
    </location>
</feature>
<dbReference type="EC" id="2.7.13.3" evidence="2"/>
<protein>
    <recommendedName>
        <fullName evidence="2">histidine kinase</fullName>
        <ecNumber evidence="2">2.7.13.3</ecNumber>
    </recommendedName>
</protein>
<dbReference type="Gene3D" id="3.30.565.10">
    <property type="entry name" value="Histidine kinase-like ATPase, C-terminal domain"/>
    <property type="match status" value="1"/>
</dbReference>
<dbReference type="GO" id="GO:0000155">
    <property type="term" value="F:phosphorelay sensor kinase activity"/>
    <property type="evidence" value="ECO:0007669"/>
    <property type="project" value="InterPro"/>
</dbReference>
<evidence type="ECO:0000313" key="13">
    <source>
        <dbReference type="EMBL" id="TPN88951.1"/>
    </source>
</evidence>
<dbReference type="SUPFAM" id="SSF48452">
    <property type="entry name" value="TPR-like"/>
    <property type="match status" value="2"/>
</dbReference>
<dbReference type="InterPro" id="IPR036890">
    <property type="entry name" value="HATPase_C_sf"/>
</dbReference>
<dbReference type="GO" id="GO:0016020">
    <property type="term" value="C:membrane"/>
    <property type="evidence" value="ECO:0007669"/>
    <property type="project" value="InterPro"/>
</dbReference>
<dbReference type="InterPro" id="IPR003594">
    <property type="entry name" value="HATPase_dom"/>
</dbReference>
<dbReference type="EMBL" id="VFWZ01000001">
    <property type="protein sequence ID" value="TPN88951.1"/>
    <property type="molecule type" value="Genomic_DNA"/>
</dbReference>
<dbReference type="Proteomes" id="UP000315540">
    <property type="component" value="Unassembled WGS sequence"/>
</dbReference>
<dbReference type="Gene3D" id="1.20.5.1930">
    <property type="match status" value="1"/>
</dbReference>
<keyword evidence="11" id="KW-0812">Transmembrane</keyword>
<evidence type="ECO:0000256" key="10">
    <source>
        <dbReference type="SAM" id="Coils"/>
    </source>
</evidence>
<dbReference type="Pfam" id="PF13181">
    <property type="entry name" value="TPR_8"/>
    <property type="match status" value="2"/>
</dbReference>
<organism evidence="13 14">
    <name type="scientific">Aquimarina algicola</name>
    <dbReference type="NCBI Taxonomy" id="2589995"/>
    <lineage>
        <taxon>Bacteria</taxon>
        <taxon>Pseudomonadati</taxon>
        <taxon>Bacteroidota</taxon>
        <taxon>Flavobacteriia</taxon>
        <taxon>Flavobacteriales</taxon>
        <taxon>Flavobacteriaceae</taxon>
        <taxon>Aquimarina</taxon>
    </lineage>
</organism>
<dbReference type="Gene3D" id="1.25.40.10">
    <property type="entry name" value="Tetratricopeptide repeat domain"/>
    <property type="match status" value="2"/>
</dbReference>
<dbReference type="SMART" id="SM00387">
    <property type="entry name" value="HATPase_c"/>
    <property type="match status" value="1"/>
</dbReference>
<dbReference type="InterPro" id="IPR011990">
    <property type="entry name" value="TPR-like_helical_dom_sf"/>
</dbReference>
<dbReference type="PANTHER" id="PTHR24421">
    <property type="entry name" value="NITRATE/NITRITE SENSOR PROTEIN NARX-RELATED"/>
    <property type="match status" value="1"/>
</dbReference>
<name>A0A504JQ87_9FLAO</name>
<keyword evidence="7" id="KW-0067">ATP-binding</keyword>
<evidence type="ECO:0000259" key="12">
    <source>
        <dbReference type="PROSITE" id="PS50109"/>
    </source>
</evidence>
<evidence type="ECO:0000313" key="14">
    <source>
        <dbReference type="Proteomes" id="UP000315540"/>
    </source>
</evidence>
<keyword evidence="6" id="KW-0418">Kinase</keyword>
<keyword evidence="9" id="KW-0802">TPR repeat</keyword>
<evidence type="ECO:0000256" key="3">
    <source>
        <dbReference type="ARBA" id="ARBA00022553"/>
    </source>
</evidence>
<feature type="repeat" description="TPR" evidence="9">
    <location>
        <begin position="250"/>
        <end position="283"/>
    </location>
</feature>
<evidence type="ECO:0000256" key="7">
    <source>
        <dbReference type="ARBA" id="ARBA00022840"/>
    </source>
</evidence>
<dbReference type="SUPFAM" id="SSF55874">
    <property type="entry name" value="ATPase domain of HSP90 chaperone/DNA topoisomerase II/histidine kinase"/>
    <property type="match status" value="1"/>
</dbReference>
<evidence type="ECO:0000256" key="11">
    <source>
        <dbReference type="SAM" id="Phobius"/>
    </source>
</evidence>
<evidence type="ECO:0000256" key="8">
    <source>
        <dbReference type="ARBA" id="ARBA00023012"/>
    </source>
</evidence>
<reference evidence="13 14" key="1">
    <citation type="submission" date="2019-06" db="EMBL/GenBank/DDBJ databases">
        <authorList>
            <person name="Meng X."/>
        </authorList>
    </citation>
    <scope>NUCLEOTIDE SEQUENCE [LARGE SCALE GENOMIC DNA]</scope>
    <source>
        <strain evidence="13 14">M625</strain>
    </source>
</reference>
<dbReference type="GO" id="GO:0046983">
    <property type="term" value="F:protein dimerization activity"/>
    <property type="evidence" value="ECO:0007669"/>
    <property type="project" value="InterPro"/>
</dbReference>
<dbReference type="InterPro" id="IPR005467">
    <property type="entry name" value="His_kinase_dom"/>
</dbReference>
<evidence type="ECO:0000256" key="1">
    <source>
        <dbReference type="ARBA" id="ARBA00000085"/>
    </source>
</evidence>
<accession>A0A504JQ87</accession>
<dbReference type="Pfam" id="PF02518">
    <property type="entry name" value="HATPase_c"/>
    <property type="match status" value="1"/>
</dbReference>
<dbReference type="SMART" id="SM00028">
    <property type="entry name" value="TPR"/>
    <property type="match status" value="3"/>
</dbReference>
<comment type="caution">
    <text evidence="13">The sequence shown here is derived from an EMBL/GenBank/DDBJ whole genome shotgun (WGS) entry which is preliminary data.</text>
</comment>
<dbReference type="AlphaFoldDB" id="A0A504JQ87"/>
<keyword evidence="11" id="KW-1133">Transmembrane helix</keyword>
<comment type="catalytic activity">
    <reaction evidence="1">
        <text>ATP + protein L-histidine = ADP + protein N-phospho-L-histidine.</text>
        <dbReference type="EC" id="2.7.13.3"/>
    </reaction>
</comment>
<evidence type="ECO:0000256" key="5">
    <source>
        <dbReference type="ARBA" id="ARBA00022741"/>
    </source>
</evidence>
<feature type="transmembrane region" description="Helical" evidence="11">
    <location>
        <begin position="410"/>
        <end position="430"/>
    </location>
</feature>